<dbReference type="EMBL" id="DS178268">
    <property type="protein sequence ID" value="EFP77850.2"/>
    <property type="molecule type" value="Genomic_DNA"/>
</dbReference>
<evidence type="ECO:0000313" key="2">
    <source>
        <dbReference type="Proteomes" id="UP000008783"/>
    </source>
</evidence>
<dbReference type="InParanoid" id="E3K0M5"/>
<gene>
    <name evidence="1" type="ORF">PGTG_03806</name>
</gene>
<reference key="1">
    <citation type="submission" date="2007-01" db="EMBL/GenBank/DDBJ databases">
        <title>The Genome Sequence of Puccinia graminis f. sp. tritici Strain CRL 75-36-700-3.</title>
        <authorList>
            <consortium name="The Broad Institute Genome Sequencing Platform"/>
            <person name="Birren B."/>
            <person name="Lander E."/>
            <person name="Galagan J."/>
            <person name="Nusbaum C."/>
            <person name="Devon K."/>
            <person name="Cuomo C."/>
            <person name="Jaffe D."/>
            <person name="Butler J."/>
            <person name="Alvarez P."/>
            <person name="Gnerre S."/>
            <person name="Grabherr M."/>
            <person name="Mauceli E."/>
            <person name="Brockman W."/>
            <person name="Young S."/>
            <person name="LaButti K."/>
            <person name="Sykes S."/>
            <person name="DeCaprio D."/>
            <person name="Crawford M."/>
            <person name="Koehrsen M."/>
            <person name="Engels R."/>
            <person name="Montgomery P."/>
            <person name="Pearson M."/>
            <person name="Howarth C."/>
            <person name="Larson L."/>
            <person name="White J."/>
            <person name="Zeng Q."/>
            <person name="Kodira C."/>
            <person name="Yandava C."/>
            <person name="Alvarado L."/>
            <person name="O'Leary S."/>
            <person name="Szabo L."/>
            <person name="Dean R."/>
            <person name="Schein J."/>
        </authorList>
    </citation>
    <scope>NUCLEOTIDE SEQUENCE</scope>
    <source>
        <strain>CRL 75-36-700-3</strain>
    </source>
</reference>
<dbReference type="VEuPathDB" id="FungiDB:PGTG_03806"/>
<accession>E3K0M5</accession>
<dbReference type="AlphaFoldDB" id="E3K0M5"/>
<dbReference type="GeneID" id="10540834"/>
<protein>
    <submittedName>
        <fullName evidence="1">Uncharacterized protein</fullName>
    </submittedName>
</protein>
<name>E3K0M5_PUCGT</name>
<dbReference type="HOGENOM" id="CLU_120118_0_0_1"/>
<evidence type="ECO:0000313" key="1">
    <source>
        <dbReference type="EMBL" id="EFP77850.2"/>
    </source>
</evidence>
<proteinExistence type="predicted"/>
<sequence length="142" mass="15535">METRKPRDCSRSNIGRNRFPSLAGLSAFLFKAPHGLRGPNRGIRTRSLLNSVLYLQAVIPASIHSQRIAWNPVAMNLKFLTSLAIPFAIASSIVGDAEMDCPTDKARCVDDMNQSSIPATPDGPADQHHFHCSNGYTIVCDK</sequence>
<dbReference type="RefSeq" id="XP_003322269.2">
    <property type="nucleotide sequence ID" value="XM_003322221.2"/>
</dbReference>
<reference evidence="2" key="2">
    <citation type="journal article" date="2011" name="Proc. Natl. Acad. Sci. U.S.A.">
        <title>Obligate biotrophy features unraveled by the genomic analysis of rust fungi.</title>
        <authorList>
            <person name="Duplessis S."/>
            <person name="Cuomo C.A."/>
            <person name="Lin Y.-C."/>
            <person name="Aerts A."/>
            <person name="Tisserant E."/>
            <person name="Veneault-Fourrey C."/>
            <person name="Joly D.L."/>
            <person name="Hacquard S."/>
            <person name="Amselem J."/>
            <person name="Cantarel B.L."/>
            <person name="Chiu R."/>
            <person name="Coutinho P.M."/>
            <person name="Feau N."/>
            <person name="Field M."/>
            <person name="Frey P."/>
            <person name="Gelhaye E."/>
            <person name="Goldberg J."/>
            <person name="Grabherr M.G."/>
            <person name="Kodira C.D."/>
            <person name="Kohler A."/>
            <person name="Kuees U."/>
            <person name="Lindquist E.A."/>
            <person name="Lucas S.M."/>
            <person name="Mago R."/>
            <person name="Mauceli E."/>
            <person name="Morin E."/>
            <person name="Murat C."/>
            <person name="Pangilinan J.L."/>
            <person name="Park R."/>
            <person name="Pearson M."/>
            <person name="Quesneville H."/>
            <person name="Rouhier N."/>
            <person name="Sakthikumar S."/>
            <person name="Salamov A.A."/>
            <person name="Schmutz J."/>
            <person name="Selles B."/>
            <person name="Shapiro H."/>
            <person name="Tanguay P."/>
            <person name="Tuskan G.A."/>
            <person name="Henrissat B."/>
            <person name="Van de Peer Y."/>
            <person name="Rouze P."/>
            <person name="Ellis J.G."/>
            <person name="Dodds P.N."/>
            <person name="Schein J.E."/>
            <person name="Zhong S."/>
            <person name="Hamelin R.C."/>
            <person name="Grigoriev I.V."/>
            <person name="Szabo L.J."/>
            <person name="Martin F."/>
        </authorList>
    </citation>
    <scope>NUCLEOTIDE SEQUENCE [LARGE SCALE GENOMIC DNA]</scope>
    <source>
        <strain evidence="2">CRL 75-36-700-3 / race SCCL</strain>
    </source>
</reference>
<organism evidence="1 2">
    <name type="scientific">Puccinia graminis f. sp. tritici (strain CRL 75-36-700-3 / race SCCL)</name>
    <name type="common">Black stem rust fungus</name>
    <dbReference type="NCBI Taxonomy" id="418459"/>
    <lineage>
        <taxon>Eukaryota</taxon>
        <taxon>Fungi</taxon>
        <taxon>Dikarya</taxon>
        <taxon>Basidiomycota</taxon>
        <taxon>Pucciniomycotina</taxon>
        <taxon>Pucciniomycetes</taxon>
        <taxon>Pucciniales</taxon>
        <taxon>Pucciniaceae</taxon>
        <taxon>Puccinia</taxon>
    </lineage>
</organism>
<keyword evidence="2" id="KW-1185">Reference proteome</keyword>
<dbReference type="KEGG" id="pgr:PGTG_03806"/>
<dbReference type="Proteomes" id="UP000008783">
    <property type="component" value="Unassembled WGS sequence"/>
</dbReference>